<evidence type="ECO:0000256" key="7">
    <source>
        <dbReference type="ARBA" id="ARBA00023136"/>
    </source>
</evidence>
<accession>M3XW40</accession>
<dbReference type="GO" id="GO:0004577">
    <property type="term" value="F:N-acetylglucosaminyldiphosphodolichol N-acetylglucosaminyltransferase activity"/>
    <property type="evidence" value="ECO:0007669"/>
    <property type="project" value="TreeGrafter"/>
</dbReference>
<dbReference type="STRING" id="9669.ENSMPUP00000003290"/>
<dbReference type="GO" id="GO:0006488">
    <property type="term" value="P:dolichol-linked oligosaccharide biosynthetic process"/>
    <property type="evidence" value="ECO:0007669"/>
    <property type="project" value="InterPro"/>
</dbReference>
<evidence type="ECO:0000256" key="1">
    <source>
        <dbReference type="ARBA" id="ARBA00004389"/>
    </source>
</evidence>
<keyword evidence="4" id="KW-0812">Transmembrane</keyword>
<dbReference type="eggNOG" id="KOG3339">
    <property type="taxonomic scope" value="Eukaryota"/>
</dbReference>
<keyword evidence="7" id="KW-0472">Membrane</keyword>
<dbReference type="Pfam" id="PF08660">
    <property type="entry name" value="Alg14"/>
    <property type="match status" value="1"/>
</dbReference>
<dbReference type="AlphaFoldDB" id="M3XW40"/>
<evidence type="ECO:0000256" key="3">
    <source>
        <dbReference type="ARBA" id="ARBA00017467"/>
    </source>
</evidence>
<dbReference type="EMBL" id="AEYP01031823">
    <property type="status" value="NOT_ANNOTATED_CDS"/>
    <property type="molecule type" value="Genomic_DNA"/>
</dbReference>
<dbReference type="Ensembl" id="ENSMPUT00000003355.1">
    <property type="protein sequence ID" value="ENSMPUP00000003290.1"/>
    <property type="gene ID" value="ENSMPUG00000003322.1"/>
</dbReference>
<reference evidence="8" key="1">
    <citation type="submission" date="2024-06" db="UniProtKB">
        <authorList>
            <consortium name="Ensembl"/>
        </authorList>
    </citation>
    <scope>IDENTIFICATION</scope>
</reference>
<dbReference type="PANTHER" id="PTHR12154">
    <property type="entry name" value="GLYCOSYL TRANSFERASE-RELATED"/>
    <property type="match status" value="1"/>
</dbReference>
<sequence length="76" mass="9039">MSAHKIHSFEQNRADTTTMLSEYYIHRIPRSREVQQSWLSTVLTTLYSMWLSFPLTHKVKPDLVQNINSPRHRPCQ</sequence>
<protein>
    <recommendedName>
        <fullName evidence="3">UDP-N-acetylglucosamine transferase subunit ALG14</fullName>
    </recommendedName>
</protein>
<dbReference type="InParanoid" id="M3XW40"/>
<comment type="similarity">
    <text evidence="2">Belongs to the ALG14 family.</text>
</comment>
<proteinExistence type="inferred from homology"/>
<evidence type="ECO:0000313" key="8">
    <source>
        <dbReference type="Ensembl" id="ENSMPUP00000003290.1"/>
    </source>
</evidence>
<evidence type="ECO:0000256" key="5">
    <source>
        <dbReference type="ARBA" id="ARBA00022824"/>
    </source>
</evidence>
<comment type="subcellular location">
    <subcellularLocation>
        <location evidence="1">Endoplasmic reticulum membrane</location>
        <topology evidence="1">Single-pass membrane protein</topology>
    </subcellularLocation>
</comment>
<dbReference type="HOGENOM" id="CLU_2653886_0_0_1"/>
<keyword evidence="6" id="KW-1133">Transmembrane helix</keyword>
<evidence type="ECO:0000256" key="6">
    <source>
        <dbReference type="ARBA" id="ARBA00022989"/>
    </source>
</evidence>
<keyword evidence="5" id="KW-0256">Endoplasmic reticulum</keyword>
<evidence type="ECO:0000256" key="2">
    <source>
        <dbReference type="ARBA" id="ARBA00009731"/>
    </source>
</evidence>
<name>M3XW40_MUSPF</name>
<dbReference type="GO" id="GO:0043541">
    <property type="term" value="C:UDP-N-acetylglucosamine transferase complex"/>
    <property type="evidence" value="ECO:0007669"/>
    <property type="project" value="TreeGrafter"/>
</dbReference>
<dbReference type="PANTHER" id="PTHR12154:SF4">
    <property type="entry name" value="UDP-N-ACETYLGLUCOSAMINE TRANSFERASE SUBUNIT ALG14 HOMOLOG"/>
    <property type="match status" value="1"/>
</dbReference>
<dbReference type="InterPro" id="IPR013969">
    <property type="entry name" value="Oligosacch_biosynth_Alg14"/>
</dbReference>
<organism evidence="8">
    <name type="scientific">Mustela putorius furo</name>
    <name type="common">European domestic ferret</name>
    <name type="synonym">Mustela furo</name>
    <dbReference type="NCBI Taxonomy" id="9669"/>
    <lineage>
        <taxon>Eukaryota</taxon>
        <taxon>Metazoa</taxon>
        <taxon>Chordata</taxon>
        <taxon>Craniata</taxon>
        <taxon>Vertebrata</taxon>
        <taxon>Euteleostomi</taxon>
        <taxon>Mammalia</taxon>
        <taxon>Eutheria</taxon>
        <taxon>Laurasiatheria</taxon>
        <taxon>Carnivora</taxon>
        <taxon>Caniformia</taxon>
        <taxon>Musteloidea</taxon>
        <taxon>Mustelidae</taxon>
        <taxon>Mustelinae</taxon>
        <taxon>Mustela</taxon>
    </lineage>
</organism>
<evidence type="ECO:0000256" key="4">
    <source>
        <dbReference type="ARBA" id="ARBA00022692"/>
    </source>
</evidence>
<dbReference type="EMBL" id="AEYP01031824">
    <property type="status" value="NOT_ANNOTATED_CDS"/>
    <property type="molecule type" value="Genomic_DNA"/>
</dbReference>